<evidence type="ECO:0000313" key="2">
    <source>
        <dbReference type="Proteomes" id="UP000218418"/>
    </source>
</evidence>
<accession>A0A1Z4LX87</accession>
<keyword evidence="1" id="KW-0547">Nucleotide-binding</keyword>
<protein>
    <submittedName>
        <fullName evidence="1">Nucleic acid binding, OB-fold, tRNA/helicase-type</fullName>
    </submittedName>
</protein>
<dbReference type="EMBL" id="AP018227">
    <property type="protein sequence ID" value="BAY85867.1"/>
    <property type="molecule type" value="Genomic_DNA"/>
</dbReference>
<organism evidence="1 2">
    <name type="scientific">Calothrix parasitica NIES-267</name>
    <dbReference type="NCBI Taxonomy" id="1973488"/>
    <lineage>
        <taxon>Bacteria</taxon>
        <taxon>Bacillati</taxon>
        <taxon>Cyanobacteriota</taxon>
        <taxon>Cyanophyceae</taxon>
        <taxon>Nostocales</taxon>
        <taxon>Calotrichaceae</taxon>
        <taxon>Calothrix</taxon>
    </lineage>
</organism>
<sequence length="178" mass="20125">MVDNYRTLSEFNLKGEFFGFDGKNLEKPKFLKLITQNGEIKLKLPKVLRKSAASLLKYGQKINVFGVNKLNLRTGKTKLKVYGIKPIETCPKQSNSPKAKPKILVCQKSGCRKRGSLNVLPELEKILREKGLYDKVSIEQTGCLKCCSSPNCILKLGKKEYRKIQPEVIAKMLEKHLG</sequence>
<name>A0A1Z4LX87_9CYAN</name>
<proteinExistence type="predicted"/>
<evidence type="ECO:0000313" key="1">
    <source>
        <dbReference type="EMBL" id="BAY85867.1"/>
    </source>
</evidence>
<reference evidence="1 2" key="1">
    <citation type="submission" date="2017-06" db="EMBL/GenBank/DDBJ databases">
        <title>Genome sequencing of cyanobaciteial culture collection at National Institute for Environmental Studies (NIES).</title>
        <authorList>
            <person name="Hirose Y."/>
            <person name="Shimura Y."/>
            <person name="Fujisawa T."/>
            <person name="Nakamura Y."/>
            <person name="Kawachi M."/>
        </authorList>
    </citation>
    <scope>NUCLEOTIDE SEQUENCE [LARGE SCALE GENOMIC DNA]</scope>
    <source>
        <strain evidence="1 2">NIES-267</strain>
    </source>
</reference>
<dbReference type="SUPFAM" id="SSF52833">
    <property type="entry name" value="Thioredoxin-like"/>
    <property type="match status" value="1"/>
</dbReference>
<keyword evidence="2" id="KW-1185">Reference proteome</keyword>
<keyword evidence="1" id="KW-0067">ATP-binding</keyword>
<keyword evidence="1" id="KW-0378">Hydrolase</keyword>
<dbReference type="Proteomes" id="UP000218418">
    <property type="component" value="Chromosome"/>
</dbReference>
<keyword evidence="1" id="KW-0347">Helicase</keyword>
<dbReference type="Gene3D" id="3.40.30.10">
    <property type="entry name" value="Glutaredoxin"/>
    <property type="match status" value="1"/>
</dbReference>
<gene>
    <name evidence="1" type="ORF">NIES267_53730</name>
</gene>
<dbReference type="InterPro" id="IPR036249">
    <property type="entry name" value="Thioredoxin-like_sf"/>
</dbReference>
<dbReference type="GO" id="GO:0004386">
    <property type="term" value="F:helicase activity"/>
    <property type="evidence" value="ECO:0007669"/>
    <property type="project" value="UniProtKB-KW"/>
</dbReference>
<dbReference type="AlphaFoldDB" id="A0A1Z4LX87"/>
<dbReference type="OrthoDB" id="465045at2"/>
<dbReference type="CDD" id="cd02980">
    <property type="entry name" value="TRX_Fd_family"/>
    <property type="match status" value="1"/>
</dbReference>